<keyword evidence="6" id="KW-0326">Glycosidase</keyword>
<protein>
    <recommendedName>
        <fullName evidence="3 6">Glucosylceramidase</fullName>
        <ecNumber evidence="3 6">3.2.1.45</ecNumber>
    </recommendedName>
</protein>
<name>A0A914ECR2_9BILA</name>
<evidence type="ECO:0000256" key="6">
    <source>
        <dbReference type="RuleBase" id="RU361188"/>
    </source>
</evidence>
<keyword evidence="5 6" id="KW-0378">Hydrolase</keyword>
<dbReference type="InterPro" id="IPR017853">
    <property type="entry name" value="GH"/>
</dbReference>
<dbReference type="WBParaSite" id="ACRNAN_scaffold6895.g12030.t1">
    <property type="protein sequence ID" value="ACRNAN_scaffold6895.g12030.t1"/>
    <property type="gene ID" value="ACRNAN_scaffold6895.g12030"/>
</dbReference>
<keyword evidence="6" id="KW-0746">Sphingolipid metabolism</keyword>
<evidence type="ECO:0000259" key="7">
    <source>
        <dbReference type="Pfam" id="PF02055"/>
    </source>
</evidence>
<evidence type="ECO:0000256" key="3">
    <source>
        <dbReference type="ARBA" id="ARBA00012658"/>
    </source>
</evidence>
<evidence type="ECO:0000256" key="1">
    <source>
        <dbReference type="ARBA" id="ARBA00001013"/>
    </source>
</evidence>
<evidence type="ECO:0000256" key="4">
    <source>
        <dbReference type="ARBA" id="ARBA00022729"/>
    </source>
</evidence>
<dbReference type="PRINTS" id="PR00843">
    <property type="entry name" value="GLHYDRLASE30"/>
</dbReference>
<dbReference type="Proteomes" id="UP000887540">
    <property type="component" value="Unplaced"/>
</dbReference>
<proteinExistence type="inferred from homology"/>
<evidence type="ECO:0000313" key="8">
    <source>
        <dbReference type="Proteomes" id="UP000887540"/>
    </source>
</evidence>
<dbReference type="Gene3D" id="3.20.20.80">
    <property type="entry name" value="Glycosidases"/>
    <property type="match status" value="1"/>
</dbReference>
<dbReference type="InterPro" id="IPR033453">
    <property type="entry name" value="Glyco_hydro_30_TIM-barrel"/>
</dbReference>
<dbReference type="GO" id="GO:0006680">
    <property type="term" value="P:glucosylceramide catabolic process"/>
    <property type="evidence" value="ECO:0007669"/>
    <property type="project" value="TreeGrafter"/>
</dbReference>
<keyword evidence="6" id="KW-0443">Lipid metabolism</keyword>
<evidence type="ECO:0000256" key="2">
    <source>
        <dbReference type="ARBA" id="ARBA00005382"/>
    </source>
</evidence>
<dbReference type="SUPFAM" id="SSF51445">
    <property type="entry name" value="(Trans)glycosidases"/>
    <property type="match status" value="1"/>
</dbReference>
<evidence type="ECO:0000313" key="9">
    <source>
        <dbReference type="WBParaSite" id="ACRNAN_scaffold6895.g12030.t1"/>
    </source>
</evidence>
<dbReference type="PANTHER" id="PTHR11069:SF23">
    <property type="entry name" value="LYSOSOMAL ACID GLUCOSYLCERAMIDASE"/>
    <property type="match status" value="1"/>
</dbReference>
<comment type="catalytic activity">
    <reaction evidence="1">
        <text>a beta-D-glucosyl-(1&lt;-&gt;1')-N-acylsphing-4-enine + H2O = an N-acylsphing-4-enine + D-glucose</text>
        <dbReference type="Rhea" id="RHEA:13269"/>
        <dbReference type="ChEBI" id="CHEBI:4167"/>
        <dbReference type="ChEBI" id="CHEBI:15377"/>
        <dbReference type="ChEBI" id="CHEBI:22801"/>
        <dbReference type="ChEBI" id="CHEBI:52639"/>
        <dbReference type="EC" id="3.2.1.45"/>
    </reaction>
    <physiologicalReaction direction="left-to-right" evidence="1">
        <dbReference type="Rhea" id="RHEA:13270"/>
    </physiologicalReaction>
</comment>
<evidence type="ECO:0000256" key="5">
    <source>
        <dbReference type="ARBA" id="ARBA00022801"/>
    </source>
</evidence>
<feature type="domain" description="Glycosyl hydrolase family 30 TIM-barrel" evidence="7">
    <location>
        <begin position="1"/>
        <end position="123"/>
    </location>
</feature>
<dbReference type="AlphaFoldDB" id="A0A914ECR2"/>
<keyword evidence="4" id="KW-0732">Signal</keyword>
<keyword evidence="8" id="KW-1185">Reference proteome</keyword>
<sequence length="130" mass="14936">MAGCDFSVREYSYDDIDGDFNLTNFALVTEDLNYKIPFIKMAQAVTPNLKLFTSPWAAPGWMKTDGTMNGEGTLKGAVGGQYYQTWANYFVRFFEEYSKQGVNFWGLTVQNEPDMPTLKYEEMYYNASME</sequence>
<dbReference type="Pfam" id="PF02055">
    <property type="entry name" value="Glyco_hydro_30"/>
    <property type="match status" value="1"/>
</dbReference>
<dbReference type="InterPro" id="IPR001139">
    <property type="entry name" value="Glyco_hydro_30"/>
</dbReference>
<dbReference type="EC" id="3.2.1.45" evidence="3 6"/>
<organism evidence="8 9">
    <name type="scientific">Acrobeloides nanus</name>
    <dbReference type="NCBI Taxonomy" id="290746"/>
    <lineage>
        <taxon>Eukaryota</taxon>
        <taxon>Metazoa</taxon>
        <taxon>Ecdysozoa</taxon>
        <taxon>Nematoda</taxon>
        <taxon>Chromadorea</taxon>
        <taxon>Rhabditida</taxon>
        <taxon>Tylenchina</taxon>
        <taxon>Cephalobomorpha</taxon>
        <taxon>Cephaloboidea</taxon>
        <taxon>Cephalobidae</taxon>
        <taxon>Acrobeloides</taxon>
    </lineage>
</organism>
<dbReference type="GO" id="GO:0004348">
    <property type="term" value="F:glucosylceramidase activity"/>
    <property type="evidence" value="ECO:0007669"/>
    <property type="project" value="UniProtKB-EC"/>
</dbReference>
<dbReference type="GO" id="GO:0016020">
    <property type="term" value="C:membrane"/>
    <property type="evidence" value="ECO:0007669"/>
    <property type="project" value="GOC"/>
</dbReference>
<comment type="similarity">
    <text evidence="2 6">Belongs to the glycosyl hydrolase 30 family.</text>
</comment>
<dbReference type="PANTHER" id="PTHR11069">
    <property type="entry name" value="GLUCOSYLCERAMIDASE"/>
    <property type="match status" value="1"/>
</dbReference>
<accession>A0A914ECR2</accession>
<reference evidence="9" key="1">
    <citation type="submission" date="2022-11" db="UniProtKB">
        <authorList>
            <consortium name="WormBaseParasite"/>
        </authorList>
    </citation>
    <scope>IDENTIFICATION</scope>
</reference>